<dbReference type="Proteomes" id="UP000642920">
    <property type="component" value="Unassembled WGS sequence"/>
</dbReference>
<dbReference type="InterPro" id="IPR016117">
    <property type="entry name" value="ArgJ-like_dom_sf"/>
</dbReference>
<reference evidence="2" key="1">
    <citation type="submission" date="2021-01" db="EMBL/GenBank/DDBJ databases">
        <title>Marivirga sp. nov., isolated from intertidal surface sediments.</title>
        <authorList>
            <person name="Zhang M."/>
        </authorList>
    </citation>
    <scope>NUCLEOTIDE SEQUENCE</scope>
    <source>
        <strain evidence="2">SM1354</strain>
    </source>
</reference>
<dbReference type="GO" id="GO:0006526">
    <property type="term" value="P:L-arginine biosynthetic process"/>
    <property type="evidence" value="ECO:0007669"/>
    <property type="project" value="InterPro"/>
</dbReference>
<sequence>MITDLLHIKGFSYHGFSSGLKEDHQLDLVIIHSDHPSEAACLVKKIKNSEPLEIVERQFENHKIQTVVINSSNSNTNTGELGTQSVHKEIQRAALTFQANEAHVAALNTGAIKENFPITEVLNGISFAMGQLKSTSESSDTTARALADDGISIKGYSAQMMLDKEVIRFGAIAQHITNQKIPIGTIVKVILTDLNIEGQILQDILNDIAFNDDSTQKKSNVNEVMMILASSKAKHKKITQKTGDIFDQASAKIRELYHMLLYHT</sequence>
<dbReference type="PANTHER" id="PTHR23100:SF0">
    <property type="entry name" value="ARGININE BIOSYNTHESIS BIFUNCTIONAL PROTEIN ARGJ, MITOCHONDRIAL"/>
    <property type="match status" value="1"/>
</dbReference>
<dbReference type="RefSeq" id="WP_201920289.1">
    <property type="nucleotide sequence ID" value="NZ_JAERQG010000002.1"/>
</dbReference>
<organism evidence="2 3">
    <name type="scientific">Marivirga atlantica</name>
    <dbReference type="NCBI Taxonomy" id="1548457"/>
    <lineage>
        <taxon>Bacteria</taxon>
        <taxon>Pseudomonadati</taxon>
        <taxon>Bacteroidota</taxon>
        <taxon>Cytophagia</taxon>
        <taxon>Cytophagales</taxon>
        <taxon>Marivirgaceae</taxon>
        <taxon>Marivirga</taxon>
    </lineage>
</organism>
<name>A0A937DK20_9BACT</name>
<keyword evidence="3" id="KW-1185">Reference proteome</keyword>
<gene>
    <name evidence="2" type="ORF">JKP34_09645</name>
</gene>
<dbReference type="SUPFAM" id="SSF56266">
    <property type="entry name" value="DmpA/ArgJ-like"/>
    <property type="match status" value="1"/>
</dbReference>
<comment type="caution">
    <text evidence="2">The sequence shown here is derived from an EMBL/GenBank/DDBJ whole genome shotgun (WGS) entry which is preliminary data.</text>
</comment>
<evidence type="ECO:0000313" key="3">
    <source>
        <dbReference type="Proteomes" id="UP000642920"/>
    </source>
</evidence>
<dbReference type="PANTHER" id="PTHR23100">
    <property type="entry name" value="ARGININE BIOSYNTHESIS BIFUNCTIONAL PROTEIN ARGJ"/>
    <property type="match status" value="1"/>
</dbReference>
<evidence type="ECO:0000313" key="2">
    <source>
        <dbReference type="EMBL" id="MBL0765514.1"/>
    </source>
</evidence>
<dbReference type="InterPro" id="IPR002813">
    <property type="entry name" value="Arg_biosynth_ArgJ"/>
</dbReference>
<dbReference type="EMBL" id="JAERQG010000002">
    <property type="protein sequence ID" value="MBL0765514.1"/>
    <property type="molecule type" value="Genomic_DNA"/>
</dbReference>
<dbReference type="AlphaFoldDB" id="A0A937DK20"/>
<evidence type="ECO:0000256" key="1">
    <source>
        <dbReference type="ARBA" id="ARBA00011475"/>
    </source>
</evidence>
<dbReference type="Gene3D" id="3.60.70.12">
    <property type="entry name" value="L-amino peptidase D-ALA esterase/amidase"/>
    <property type="match status" value="1"/>
</dbReference>
<dbReference type="GO" id="GO:0004358">
    <property type="term" value="F:L-glutamate N-acetyltransferase activity, acting on acetyl-L-ornithine as donor"/>
    <property type="evidence" value="ECO:0007669"/>
    <property type="project" value="InterPro"/>
</dbReference>
<dbReference type="GO" id="GO:0006592">
    <property type="term" value="P:ornithine biosynthetic process"/>
    <property type="evidence" value="ECO:0007669"/>
    <property type="project" value="TreeGrafter"/>
</dbReference>
<dbReference type="Pfam" id="PF01960">
    <property type="entry name" value="ArgJ"/>
    <property type="match status" value="1"/>
</dbReference>
<accession>A0A937DK20</accession>
<proteinExistence type="predicted"/>
<dbReference type="GO" id="GO:0004042">
    <property type="term" value="F:L-glutamate N-acetyltransferase activity"/>
    <property type="evidence" value="ECO:0007669"/>
    <property type="project" value="TreeGrafter"/>
</dbReference>
<comment type="subunit">
    <text evidence="1">Heterotetramer of two alpha and two beta chains.</text>
</comment>
<protein>
    <submittedName>
        <fullName evidence="2">Bifunctional ornithine acetyltransferase/N-acetylglutamate synthase</fullName>
    </submittedName>
</protein>